<dbReference type="EMBL" id="JAODZU010000010">
    <property type="protein sequence ID" value="MDH0363452.1"/>
    <property type="molecule type" value="Genomic_DNA"/>
</dbReference>
<evidence type="ECO:0000313" key="2">
    <source>
        <dbReference type="Proteomes" id="UP001158297"/>
    </source>
</evidence>
<organism evidence="1 2">
    <name type="scientific">Comamonas aquatica</name>
    <dbReference type="NCBI Taxonomy" id="225991"/>
    <lineage>
        <taxon>Bacteria</taxon>
        <taxon>Pseudomonadati</taxon>
        <taxon>Pseudomonadota</taxon>
        <taxon>Betaproteobacteria</taxon>
        <taxon>Burkholderiales</taxon>
        <taxon>Comamonadaceae</taxon>
        <taxon>Comamonas</taxon>
    </lineage>
</organism>
<dbReference type="Gene3D" id="3.30.1330.70">
    <property type="entry name" value="Holliday junction resolvase RusA"/>
    <property type="match status" value="1"/>
</dbReference>
<dbReference type="GO" id="GO:0006310">
    <property type="term" value="P:DNA recombination"/>
    <property type="evidence" value="ECO:0007669"/>
    <property type="project" value="InterPro"/>
</dbReference>
<dbReference type="InterPro" id="IPR036614">
    <property type="entry name" value="RusA-like_sf"/>
</dbReference>
<dbReference type="AlphaFoldDB" id="A0AA42KZM2"/>
<dbReference type="GO" id="GO:0006281">
    <property type="term" value="P:DNA repair"/>
    <property type="evidence" value="ECO:0007669"/>
    <property type="project" value="InterPro"/>
</dbReference>
<name>A0AA42KZM2_9BURK</name>
<dbReference type="RefSeq" id="WP_279860129.1">
    <property type="nucleotide sequence ID" value="NZ_JAODZU010000010.1"/>
</dbReference>
<dbReference type="InterPro" id="IPR008822">
    <property type="entry name" value="Endonuclease_RusA-like"/>
</dbReference>
<dbReference type="SUPFAM" id="SSF103084">
    <property type="entry name" value="Holliday junction resolvase RusA"/>
    <property type="match status" value="1"/>
</dbReference>
<dbReference type="Pfam" id="PF05866">
    <property type="entry name" value="RusA"/>
    <property type="match status" value="1"/>
</dbReference>
<sequence length="158" mass="17407">MITLTLPYPVSANRYWQTRVIKPKGGKFHQAMTYVSAEAKAFKEHVQKLAMSAGVRAPITGRVAIAYTLHPHCPQDAHRRAKRDPVGWEDTVQCMDLDNAQKVLLDSLKGVVIEDDKWVRKISAERGTPVDGGKLVVTITPLAPAMAEQQQGDLLGGH</sequence>
<proteinExistence type="predicted"/>
<accession>A0AA42KZM2</accession>
<gene>
    <name evidence="1" type="ORF">N7330_10385</name>
</gene>
<comment type="caution">
    <text evidence="1">The sequence shown here is derived from an EMBL/GenBank/DDBJ whole genome shotgun (WGS) entry which is preliminary data.</text>
</comment>
<dbReference type="GO" id="GO:0000287">
    <property type="term" value="F:magnesium ion binding"/>
    <property type="evidence" value="ECO:0007669"/>
    <property type="project" value="InterPro"/>
</dbReference>
<evidence type="ECO:0000313" key="1">
    <source>
        <dbReference type="EMBL" id="MDH0363452.1"/>
    </source>
</evidence>
<protein>
    <submittedName>
        <fullName evidence="1">RusA family crossover junction endodeoxyribonuclease</fullName>
    </submittedName>
</protein>
<reference evidence="1" key="1">
    <citation type="submission" date="2022-09" db="EMBL/GenBank/DDBJ databases">
        <title>Intensive care unit water sources are persistently colonized with multi-drug resistant bacteria and are the site of extensive horizontal gene transfer of antibiotic resistance genes.</title>
        <authorList>
            <person name="Diorio-Toth L."/>
        </authorList>
    </citation>
    <scope>NUCLEOTIDE SEQUENCE</scope>
    <source>
        <strain evidence="1">GD04130</strain>
    </source>
</reference>
<dbReference type="Proteomes" id="UP001158297">
    <property type="component" value="Unassembled WGS sequence"/>
</dbReference>